<dbReference type="InterPro" id="IPR046848">
    <property type="entry name" value="E_motif"/>
</dbReference>
<gene>
    <name evidence="3" type="ORF">GIB67_011382</name>
</gene>
<dbReference type="Pfam" id="PF20431">
    <property type="entry name" value="E_motif"/>
    <property type="match status" value="1"/>
</dbReference>
<dbReference type="AlphaFoldDB" id="A0A7J7M3M0"/>
<comment type="caution">
    <text evidence="3">The sequence shown here is derived from an EMBL/GenBank/DDBJ whole genome shotgun (WGS) entry which is preliminary data.</text>
</comment>
<feature type="repeat" description="PPR" evidence="2">
    <location>
        <begin position="277"/>
        <end position="311"/>
    </location>
</feature>
<dbReference type="InterPro" id="IPR002885">
    <property type="entry name" value="PPR_rpt"/>
</dbReference>
<feature type="repeat" description="PPR" evidence="2">
    <location>
        <begin position="36"/>
        <end position="70"/>
    </location>
</feature>
<dbReference type="PANTHER" id="PTHR47926">
    <property type="entry name" value="PENTATRICOPEPTIDE REPEAT-CONTAINING PROTEIN"/>
    <property type="match status" value="1"/>
</dbReference>
<evidence type="ECO:0000313" key="4">
    <source>
        <dbReference type="Proteomes" id="UP000541444"/>
    </source>
</evidence>
<dbReference type="Proteomes" id="UP000541444">
    <property type="component" value="Unassembled WGS sequence"/>
</dbReference>
<protein>
    <recommendedName>
        <fullName evidence="5">Pentatricopeptide repeat-containing protein</fullName>
    </recommendedName>
</protein>
<dbReference type="EMBL" id="JACGCM010001794">
    <property type="protein sequence ID" value="KAF6149481.1"/>
    <property type="molecule type" value="Genomic_DNA"/>
</dbReference>
<dbReference type="FunFam" id="1.25.40.10:FF:000090">
    <property type="entry name" value="Pentatricopeptide repeat-containing protein, chloroplastic"/>
    <property type="match status" value="1"/>
</dbReference>
<dbReference type="GO" id="GO:0009451">
    <property type="term" value="P:RNA modification"/>
    <property type="evidence" value="ECO:0007669"/>
    <property type="project" value="InterPro"/>
</dbReference>
<evidence type="ECO:0000256" key="1">
    <source>
        <dbReference type="ARBA" id="ARBA00022737"/>
    </source>
</evidence>
<dbReference type="Gene3D" id="1.25.40.10">
    <property type="entry name" value="Tetratricopeptide repeat domain"/>
    <property type="match status" value="4"/>
</dbReference>
<dbReference type="Pfam" id="PF01535">
    <property type="entry name" value="PPR"/>
    <property type="match status" value="8"/>
</dbReference>
<organism evidence="3 4">
    <name type="scientific">Kingdonia uniflora</name>
    <dbReference type="NCBI Taxonomy" id="39325"/>
    <lineage>
        <taxon>Eukaryota</taxon>
        <taxon>Viridiplantae</taxon>
        <taxon>Streptophyta</taxon>
        <taxon>Embryophyta</taxon>
        <taxon>Tracheophyta</taxon>
        <taxon>Spermatophyta</taxon>
        <taxon>Magnoliopsida</taxon>
        <taxon>Ranunculales</taxon>
        <taxon>Circaeasteraceae</taxon>
        <taxon>Kingdonia</taxon>
    </lineage>
</organism>
<dbReference type="NCBIfam" id="TIGR00756">
    <property type="entry name" value="PPR"/>
    <property type="match status" value="3"/>
</dbReference>
<name>A0A7J7M3M0_9MAGN</name>
<dbReference type="Pfam" id="PF13041">
    <property type="entry name" value="PPR_2"/>
    <property type="match status" value="1"/>
</dbReference>
<evidence type="ECO:0000313" key="3">
    <source>
        <dbReference type="EMBL" id="KAF6149481.1"/>
    </source>
</evidence>
<dbReference type="OrthoDB" id="185373at2759"/>
<evidence type="ECO:0008006" key="5">
    <source>
        <dbReference type="Google" id="ProtNLM"/>
    </source>
</evidence>
<reference evidence="3 4" key="1">
    <citation type="journal article" date="2020" name="IScience">
        <title>Genome Sequencing of the Endangered Kingdonia uniflora (Circaeasteraceae, Ranunculales) Reveals Potential Mechanisms of Evolutionary Specialization.</title>
        <authorList>
            <person name="Sun Y."/>
            <person name="Deng T."/>
            <person name="Zhang A."/>
            <person name="Moore M.J."/>
            <person name="Landis J.B."/>
            <person name="Lin N."/>
            <person name="Zhang H."/>
            <person name="Zhang X."/>
            <person name="Huang J."/>
            <person name="Zhang X."/>
            <person name="Sun H."/>
            <person name="Wang H."/>
        </authorList>
    </citation>
    <scope>NUCLEOTIDE SEQUENCE [LARGE SCALE GENOMIC DNA]</scope>
    <source>
        <strain evidence="3">TB1705</strain>
        <tissue evidence="3">Leaf</tissue>
    </source>
</reference>
<evidence type="ECO:0000256" key="2">
    <source>
        <dbReference type="PROSITE-ProRule" id="PRU00708"/>
    </source>
</evidence>
<dbReference type="PANTHER" id="PTHR47926:SF382">
    <property type="entry name" value="PENTACOTRIPEPTIDE-REPEAT REGION OF PRORP DOMAIN-CONTAINING PROTEIN"/>
    <property type="match status" value="1"/>
</dbReference>
<keyword evidence="4" id="KW-1185">Reference proteome</keyword>
<keyword evidence="1" id="KW-0677">Repeat</keyword>
<feature type="repeat" description="PPR" evidence="2">
    <location>
        <begin position="172"/>
        <end position="206"/>
    </location>
</feature>
<dbReference type="InterPro" id="IPR046960">
    <property type="entry name" value="PPR_At4g14850-like_plant"/>
</dbReference>
<accession>A0A7J7M3M0</accession>
<dbReference type="PROSITE" id="PS51375">
    <property type="entry name" value="PPR"/>
    <property type="match status" value="3"/>
</dbReference>
<sequence>MPQRNQVSWNAMLTVLLKWDHLEGALRLFIKMPERNPRTYTSMITGLSRFGYVEEAWIVFESIPIQEHNVLSWTAMISSYIHNGRATKGLELFLSWYGSVIPNVYTFSIVLKGCLEVRSLVTGMQIHGLILKLLELGKEETVFVENSLIDLHTKLGSLGDAEKIFNGLRSKDLSSWNIMMDAYVRNLLMDKALEIFYSMVEKDTLSWNIVISGFAETGCGDKALEYFRWLLRSSEREIKPNPSTYTIVLTVCATFTKFEFGTQIHTQTLKAGLLQSNIFAGNSLISMYSRCGSIKDSEKIFIDMPKRDVVSSNSLIQGLGENGYSSEALEIGEMALSTGDYNDNTFIGLLTSCSHGGLVHEGMEYFNFMSSTYGTQPSLHHYNCVIDMLGRAGRIVEASTFLCKMPFTPNYVSWAALLNACMVHGNVEVGEVAARELQILEPRNVASYVMLGNIYRTKGLAGESKRVLDFMRNIGLKKNEGFSWMH</sequence>
<dbReference type="GO" id="GO:0003723">
    <property type="term" value="F:RNA binding"/>
    <property type="evidence" value="ECO:0007669"/>
    <property type="project" value="InterPro"/>
</dbReference>
<dbReference type="InterPro" id="IPR011990">
    <property type="entry name" value="TPR-like_helical_dom_sf"/>
</dbReference>
<proteinExistence type="predicted"/>